<feature type="binding site" evidence="2">
    <location>
        <position position="248"/>
    </location>
    <ligand>
        <name>Zn(2+)</name>
        <dbReference type="ChEBI" id="CHEBI:29105"/>
        <label>1</label>
    </ligand>
</feature>
<evidence type="ECO:0000313" key="1">
    <source>
        <dbReference type="EMBL" id="HET74680.1"/>
    </source>
</evidence>
<feature type="binding site" evidence="3">
    <location>
        <position position="735"/>
    </location>
    <ligand>
        <name>Zn(2+)</name>
        <dbReference type="ChEBI" id="CHEBI:29105"/>
        <label>3</label>
    </ligand>
</feature>
<dbReference type="EMBL" id="DSGC01000003">
    <property type="protein sequence ID" value="HET74680.1"/>
    <property type="molecule type" value="Genomic_DNA"/>
</dbReference>
<keyword evidence="2 3" id="KW-0862">Zinc</keyword>
<evidence type="ECO:0007829" key="2">
    <source>
        <dbReference type="PDB" id="8I16"/>
    </source>
</evidence>
<proteinExistence type="evidence at protein level"/>
<sequence length="767" mass="89731">MAQASSTPAVSPRPRPRYREERTLVRKLLPRPGQSKQEFRENVKKLRKAFLQFNADVSGVCQWAIQFRPRYGKPAEPTETFWKFFLEPETSLPPNDSRSPEFRRLQAFEAAAGINGAAALDDPAFTNELRDSILAVASRPKTKEAQRLFSRLKDYQPAHRMILAKVAAEWIESRYRRAHQNWERNYEEWKKEKQEWEQNHPELTPEIREAFNQIFQQLEVKEKRVRICPAARLLQNKDNCQYAGKNKHSVLCNQFNEFKKNHLQGKAIKFFYKDAEKYLRCGLQSLKPNVQGPFREDWNKYLRYMNLKEETLRGKNGGRLPHCKNLGQECEFNPHTALCKQYQQQLSSRPDLVQHDELYRKWRREYWREPRKPVFRYPSVKRHSIAKIFGENYFQADFKNSVVGLRLDSMPAGQYLEFAFAPWPRNYRPQPGETEISSVHLHFVGTRPRIGFRFRVPHKRSRFDCTQEELDELRSRTFPRKAQDQKFLEAARKRLLETFPGNAEQELRLLAVDLGTDSARAAFFIGKTFQQAFPLKIVKIEKLYEQWPNQKQAGDRRDASSKQPRPGLSRDHVGRHLQKMRAQASEIAQKRQELTGTPAPETTTDQAAKKATLQPFDLRGLTVHTARMIRDWARLNARQIIQLAEENQVDLIVLESLRGFRPPGYENLDQEKKRRVAFFAHGRIRRKVTEKAVERGMRVVTVPYLASSKVCAECRKKQKDNKQWEKNKKRGLFKCEGCGSQAQVDENAARVLGRVFWGEIELPTAIP</sequence>
<feature type="binding site" evidence="2">
    <location>
        <position position="252"/>
    </location>
    <ligand>
        <name>Zn(2+)</name>
        <dbReference type="ChEBI" id="CHEBI:29105"/>
        <label>1</label>
    </ligand>
</feature>
<comment type="caution">
    <text evidence="1">The sequence shown here is derived from an EMBL/GenBank/DDBJ whole genome shotgun (WGS) entry which is preliminary data.</text>
</comment>
<name>A0ACD6B9V5_UNCAI</name>
<feature type="binding site" evidence="2">
    <location>
        <position position="339"/>
    </location>
    <ligand>
        <name>Zn(2+)</name>
        <dbReference type="ChEBI" id="CHEBI:29105"/>
        <label>2</label>
    </ligand>
</feature>
<organism evidence="1">
    <name type="scientific">Acidobacteriota bacterium</name>
    <dbReference type="NCBI Taxonomy" id="1978231"/>
    <lineage>
        <taxon>Bacteria</taxon>
        <taxon>Pseudomonadati</taxon>
        <taxon>Acidobacteriota</taxon>
    </lineage>
</organism>
<reference evidence="2 3" key="2">
    <citation type="journal article" date="2023" name="PLoS Genet.">
        <title>Structural transitions upon guide RNA binding and their importance in Cas12g-mediated RNA cleavage.</title>
        <authorList>
            <person name="Liu M."/>
            <person name="Li Z."/>
            <person name="Chen J."/>
            <person name="Lin J."/>
            <person name="Lu Q."/>
            <person name="Ye Y."/>
            <person name="Zhang H."/>
            <person name="Zhang B."/>
            <person name="Ouyang S."/>
        </authorList>
    </citation>
    <scope>X-RAY CRYSTALLOGRAPHY (2.24 ANGSTROMS) OF 1-767 IN COMPLEX WITH ZN(2+)</scope>
</reference>
<dbReference type="PDB" id="8I16">
    <property type="method" value="X-ray"/>
    <property type="resolution" value="2.24 A"/>
    <property type="chains" value="A=1-767"/>
</dbReference>
<evidence type="ECO:0007829" key="3">
    <source>
        <dbReference type="PDB" id="8I3Q"/>
    </source>
</evidence>
<feature type="binding site" evidence="2">
    <location>
        <position position="330"/>
    </location>
    <ligand>
        <name>Zn(2+)</name>
        <dbReference type="ChEBI" id="CHEBI:29105"/>
        <label>1</label>
    </ligand>
</feature>
<reference evidence="1" key="1">
    <citation type="journal article" date="2020" name="mSystems">
        <title>Genome- and Community-Level Interaction Insights into Carbon Utilization and Element Cycling Functions of Hydrothermarchaeota in Hydrothermal Sediment.</title>
        <authorList>
            <person name="Zhou Z."/>
            <person name="Liu Y."/>
            <person name="Xu W."/>
            <person name="Pan J."/>
            <person name="Luo Z.H."/>
            <person name="Li M."/>
        </authorList>
    </citation>
    <scope>NUCLEOTIDE SEQUENCE</scope>
    <source>
        <strain evidence="1">SpSt-144</strain>
    </source>
</reference>
<keyword evidence="2 3" id="KW-0002">3D-structure</keyword>
<feature type="binding site" evidence="2">
    <location>
        <position position="323"/>
    </location>
    <ligand>
        <name>Zn(2+)</name>
        <dbReference type="ChEBI" id="CHEBI:29105"/>
        <label>1</label>
    </ligand>
</feature>
<feature type="binding site" evidence="3">
    <location>
        <position position="714"/>
    </location>
    <ligand>
        <name>Zn(2+)</name>
        <dbReference type="ChEBI" id="CHEBI:29105"/>
        <label>3</label>
    </ligand>
</feature>
<accession>A0A7C2YU39</accession>
<feature type="binding site" evidence="3">
    <location>
        <position position="738"/>
    </location>
    <ligand>
        <name>Zn(2+)</name>
        <dbReference type="ChEBI" id="CHEBI:29105"/>
        <label>3</label>
    </ligand>
</feature>
<keyword evidence="2 3" id="KW-0479">Metal-binding</keyword>
<protein>
    <submittedName>
        <fullName evidence="1">Uncharacterized protein</fullName>
    </submittedName>
</protein>
<gene>
    <name evidence="1" type="ORF">ENO60_02420</name>
</gene>
<feature type="binding site" evidence="2">
    <location>
        <position position="335"/>
    </location>
    <ligand>
        <name>Zn(2+)</name>
        <dbReference type="ChEBI" id="CHEBI:29105"/>
        <label>2</label>
    </ligand>
</feature>
<accession>A0ACD6B9V5</accession>
<dbReference type="PDB" id="8I3Q">
    <property type="method" value="EM"/>
    <property type="resolution" value="3.10 A"/>
    <property type="chains" value="A=1-767"/>
</dbReference>